<dbReference type="GO" id="GO:0008270">
    <property type="term" value="F:zinc ion binding"/>
    <property type="evidence" value="ECO:0007669"/>
    <property type="project" value="InterPro"/>
</dbReference>
<protein>
    <submittedName>
        <fullName evidence="3">DUF262 domain-containing protein</fullName>
    </submittedName>
    <submittedName>
        <fullName evidence="2">Protein of uncharacterized function DUF262</fullName>
    </submittedName>
</protein>
<dbReference type="InterPro" id="IPR003615">
    <property type="entry name" value="HNH_nuc"/>
</dbReference>
<dbReference type="AlphaFoldDB" id="A0A174RZE9"/>
<gene>
    <name evidence="2" type="ORF">ERS852560_00917</name>
    <name evidence="3" type="ORF">GKD58_06280</name>
</gene>
<dbReference type="Pfam" id="PF01844">
    <property type="entry name" value="HNH"/>
    <property type="match status" value="1"/>
</dbReference>
<proteinExistence type="predicted"/>
<evidence type="ECO:0000313" key="3">
    <source>
        <dbReference type="EMBL" id="MRY83861.1"/>
    </source>
</evidence>
<dbReference type="SMART" id="SM00507">
    <property type="entry name" value="HNHc"/>
    <property type="match status" value="1"/>
</dbReference>
<dbReference type="InterPro" id="IPR004919">
    <property type="entry name" value="GmrSD_N"/>
</dbReference>
<dbReference type="GO" id="GO:0003676">
    <property type="term" value="F:nucleic acid binding"/>
    <property type="evidence" value="ECO:0007669"/>
    <property type="project" value="InterPro"/>
</dbReference>
<evidence type="ECO:0000313" key="5">
    <source>
        <dbReference type="Proteomes" id="UP000450599"/>
    </source>
</evidence>
<dbReference type="PANTHER" id="PTHR39639">
    <property type="entry name" value="CHROMOSOME 16, WHOLE GENOME SHOTGUN SEQUENCE"/>
    <property type="match status" value="1"/>
</dbReference>
<organism evidence="2 4">
    <name type="scientific">Parabacteroides distasonis</name>
    <dbReference type="NCBI Taxonomy" id="823"/>
    <lineage>
        <taxon>Bacteria</taxon>
        <taxon>Pseudomonadati</taxon>
        <taxon>Bacteroidota</taxon>
        <taxon>Bacteroidia</taxon>
        <taxon>Bacteroidales</taxon>
        <taxon>Tannerellaceae</taxon>
        <taxon>Parabacteroides</taxon>
    </lineage>
</organism>
<evidence type="ECO:0000313" key="2">
    <source>
        <dbReference type="EMBL" id="CUP89481.1"/>
    </source>
</evidence>
<feature type="domain" description="HNH nuclease" evidence="1">
    <location>
        <begin position="311"/>
        <end position="364"/>
    </location>
</feature>
<dbReference type="PANTHER" id="PTHR39639:SF1">
    <property type="entry name" value="DUF262 DOMAIN-CONTAINING PROTEIN"/>
    <property type="match status" value="1"/>
</dbReference>
<dbReference type="EMBL" id="WKMW01000004">
    <property type="protein sequence ID" value="MRY83861.1"/>
    <property type="molecule type" value="Genomic_DNA"/>
</dbReference>
<dbReference type="EMBL" id="CZBM01000002">
    <property type="protein sequence ID" value="CUP89481.1"/>
    <property type="molecule type" value="Genomic_DNA"/>
</dbReference>
<dbReference type="InterPro" id="IPR002711">
    <property type="entry name" value="HNH"/>
</dbReference>
<dbReference type="Gene3D" id="1.10.30.50">
    <property type="match status" value="1"/>
</dbReference>
<reference evidence="2 4" key="1">
    <citation type="submission" date="2015-09" db="EMBL/GenBank/DDBJ databases">
        <authorList>
            <consortium name="Pathogen Informatics"/>
        </authorList>
    </citation>
    <scope>NUCLEOTIDE SEQUENCE [LARGE SCALE GENOMIC DNA]</scope>
    <source>
        <strain evidence="2 4">2789STDY5834948</strain>
    </source>
</reference>
<name>A0A174RZE9_PARDI</name>
<evidence type="ECO:0000313" key="4">
    <source>
        <dbReference type="Proteomes" id="UP000095332"/>
    </source>
</evidence>
<dbReference type="GO" id="GO:0004519">
    <property type="term" value="F:endonuclease activity"/>
    <property type="evidence" value="ECO:0007669"/>
    <property type="project" value="InterPro"/>
</dbReference>
<dbReference type="Pfam" id="PF03235">
    <property type="entry name" value="GmrSD_N"/>
    <property type="match status" value="1"/>
</dbReference>
<dbReference type="Proteomes" id="UP000450599">
    <property type="component" value="Unassembled WGS sequence"/>
</dbReference>
<evidence type="ECO:0000259" key="1">
    <source>
        <dbReference type="SMART" id="SM00507"/>
    </source>
</evidence>
<accession>A0A174RZE9</accession>
<reference evidence="3 5" key="2">
    <citation type="journal article" date="2019" name="Nat. Med.">
        <title>A library of human gut bacterial isolates paired with longitudinal multiomics data enables mechanistic microbiome research.</title>
        <authorList>
            <person name="Poyet M."/>
            <person name="Groussin M."/>
            <person name="Gibbons S.M."/>
            <person name="Avila-Pacheco J."/>
            <person name="Jiang X."/>
            <person name="Kearney S.M."/>
            <person name="Perrotta A.R."/>
            <person name="Berdy B."/>
            <person name="Zhao S."/>
            <person name="Lieberman T.D."/>
            <person name="Swanson P.K."/>
            <person name="Smith M."/>
            <person name="Roesemann S."/>
            <person name="Alexander J.E."/>
            <person name="Rich S.A."/>
            <person name="Livny J."/>
            <person name="Vlamakis H."/>
            <person name="Clish C."/>
            <person name="Bullock K."/>
            <person name="Deik A."/>
            <person name="Scott J."/>
            <person name="Pierce K.A."/>
            <person name="Xavier R.J."/>
            <person name="Alm E.J."/>
        </authorList>
    </citation>
    <scope>NUCLEOTIDE SEQUENCE [LARGE SCALE GENOMIC DNA]</scope>
    <source>
        <strain evidence="3 5">BIOML-A11</strain>
    </source>
</reference>
<dbReference type="CDD" id="cd00085">
    <property type="entry name" value="HNHc"/>
    <property type="match status" value="1"/>
</dbReference>
<sequence>MNIAPKFIKIADLIEGYSNDAETGVKGYGGKLDIRPPYQREFRYDIKQQQAVINTILSGYPLNIMYWSVAEDGNYEMIDGQQRTLSICEFYTHGFNIEDKDRGTLYFSTLTNEEKNKFLNYELTIYFCEGTDKDKLDWFRVINIAGEKLLDQELLNAVYTGPFVTDARRHFSKNGCPAYKLGADFLNGSAIEQAYLSTILKWAARHDGIAKVDDYMAQHQFDPNANKLWAYFVSIITWIRSTFPKYRREMKGLDWGAMFDEFGEGVYDTDVLEKQIHDLMEDDEIMKKSGIYRYVLSEDLRDLSFRTFDKKQKREAYERQKGICVHCGKHFELEEMEADHITPWKDGGTTVAENCQMLCRNCNRVKGGK</sequence>
<dbReference type="Proteomes" id="UP000095332">
    <property type="component" value="Unassembled WGS sequence"/>
</dbReference>